<evidence type="ECO:0000256" key="7">
    <source>
        <dbReference type="ARBA" id="ARBA00022958"/>
    </source>
</evidence>
<keyword evidence="13" id="KW-1185">Reference proteome</keyword>
<keyword evidence="6" id="KW-0631">Potassium channel</keyword>
<feature type="transmembrane region" description="Helical" evidence="12">
    <location>
        <begin position="70"/>
        <end position="91"/>
    </location>
</feature>
<protein>
    <submittedName>
        <fullName evidence="14">Uncharacterized protein</fullName>
    </submittedName>
</protein>
<dbReference type="WBParaSite" id="MBELARI_LOCUS2795">
    <property type="protein sequence ID" value="MBELARI_LOCUS2795"/>
    <property type="gene ID" value="MBELARI_LOCUS2795"/>
</dbReference>
<dbReference type="Proteomes" id="UP000887575">
    <property type="component" value="Unassembled WGS sequence"/>
</dbReference>
<dbReference type="InterPro" id="IPR007866">
    <property type="entry name" value="TRIC_channel"/>
</dbReference>
<sequence>MDDDATAYEWSDFYPNEWKLDQKLLVHYSRRLQKVEMWPYFDVPHYIFSAIAVRDDLGPSALQFARQHPFSCWLSTMMISFAGTLLANFLLGEAPIEPFRNHFDVLAATAI</sequence>
<evidence type="ECO:0000256" key="9">
    <source>
        <dbReference type="ARBA" id="ARBA00023065"/>
    </source>
</evidence>
<keyword evidence="8 12" id="KW-1133">Transmembrane helix</keyword>
<name>A0AAF3F7A6_9BILA</name>
<evidence type="ECO:0000313" key="13">
    <source>
        <dbReference type="Proteomes" id="UP000887575"/>
    </source>
</evidence>
<comment type="similarity">
    <text evidence="2">Belongs to the TMEM38 family.</text>
</comment>
<evidence type="ECO:0000256" key="6">
    <source>
        <dbReference type="ARBA" id="ARBA00022826"/>
    </source>
</evidence>
<evidence type="ECO:0000256" key="3">
    <source>
        <dbReference type="ARBA" id="ARBA00022448"/>
    </source>
</evidence>
<keyword evidence="11" id="KW-0407">Ion channel</keyword>
<evidence type="ECO:0000256" key="12">
    <source>
        <dbReference type="SAM" id="Phobius"/>
    </source>
</evidence>
<evidence type="ECO:0000313" key="14">
    <source>
        <dbReference type="WBParaSite" id="MBELARI_LOCUS2795"/>
    </source>
</evidence>
<dbReference type="GO" id="GO:0016020">
    <property type="term" value="C:membrane"/>
    <property type="evidence" value="ECO:0007669"/>
    <property type="project" value="InterPro"/>
</dbReference>
<keyword evidence="5 12" id="KW-0812">Transmembrane</keyword>
<comment type="subcellular location">
    <subcellularLocation>
        <location evidence="1">Endomembrane system</location>
        <topology evidence="1">Multi-pass membrane protein</topology>
    </subcellularLocation>
</comment>
<keyword evidence="3" id="KW-0813">Transport</keyword>
<evidence type="ECO:0000256" key="11">
    <source>
        <dbReference type="ARBA" id="ARBA00023303"/>
    </source>
</evidence>
<evidence type="ECO:0000256" key="2">
    <source>
        <dbReference type="ARBA" id="ARBA00005766"/>
    </source>
</evidence>
<keyword evidence="10 12" id="KW-0472">Membrane</keyword>
<keyword evidence="7" id="KW-0630">Potassium</keyword>
<dbReference type="AlphaFoldDB" id="A0AAF3F7A6"/>
<reference evidence="14" key="1">
    <citation type="submission" date="2024-02" db="UniProtKB">
        <authorList>
            <consortium name="WormBaseParasite"/>
        </authorList>
    </citation>
    <scope>IDENTIFICATION</scope>
</reference>
<evidence type="ECO:0000256" key="8">
    <source>
        <dbReference type="ARBA" id="ARBA00022989"/>
    </source>
</evidence>
<dbReference type="GO" id="GO:0005267">
    <property type="term" value="F:potassium channel activity"/>
    <property type="evidence" value="ECO:0007669"/>
    <property type="project" value="UniProtKB-KW"/>
</dbReference>
<dbReference type="Pfam" id="PF05197">
    <property type="entry name" value="TRIC"/>
    <property type="match status" value="1"/>
</dbReference>
<evidence type="ECO:0000256" key="1">
    <source>
        <dbReference type="ARBA" id="ARBA00004127"/>
    </source>
</evidence>
<keyword evidence="4" id="KW-0633">Potassium transport</keyword>
<dbReference type="PANTHER" id="PTHR12454:SF11">
    <property type="entry name" value="GH25683P"/>
    <property type="match status" value="1"/>
</dbReference>
<keyword evidence="9" id="KW-0406">Ion transport</keyword>
<dbReference type="PANTHER" id="PTHR12454">
    <property type="entry name" value="TRIMERIC INTRACELLULAR CATION CHANNEL"/>
    <property type="match status" value="1"/>
</dbReference>
<organism evidence="13 14">
    <name type="scientific">Mesorhabditis belari</name>
    <dbReference type="NCBI Taxonomy" id="2138241"/>
    <lineage>
        <taxon>Eukaryota</taxon>
        <taxon>Metazoa</taxon>
        <taxon>Ecdysozoa</taxon>
        <taxon>Nematoda</taxon>
        <taxon>Chromadorea</taxon>
        <taxon>Rhabditida</taxon>
        <taxon>Rhabditina</taxon>
        <taxon>Rhabditomorpha</taxon>
        <taxon>Rhabditoidea</taxon>
        <taxon>Rhabditidae</taxon>
        <taxon>Mesorhabditinae</taxon>
        <taxon>Mesorhabditis</taxon>
    </lineage>
</organism>
<proteinExistence type="inferred from homology"/>
<accession>A0AAF3F7A6</accession>
<dbReference type="GO" id="GO:0042802">
    <property type="term" value="F:identical protein binding"/>
    <property type="evidence" value="ECO:0007669"/>
    <property type="project" value="InterPro"/>
</dbReference>
<evidence type="ECO:0000256" key="10">
    <source>
        <dbReference type="ARBA" id="ARBA00023136"/>
    </source>
</evidence>
<evidence type="ECO:0000256" key="5">
    <source>
        <dbReference type="ARBA" id="ARBA00022692"/>
    </source>
</evidence>
<dbReference type="GO" id="GO:0012505">
    <property type="term" value="C:endomembrane system"/>
    <property type="evidence" value="ECO:0007669"/>
    <property type="project" value="UniProtKB-SubCell"/>
</dbReference>
<evidence type="ECO:0000256" key="4">
    <source>
        <dbReference type="ARBA" id="ARBA00022538"/>
    </source>
</evidence>